<dbReference type="Proteomes" id="UP000070133">
    <property type="component" value="Unassembled WGS sequence"/>
</dbReference>
<comment type="caution">
    <text evidence="2">The sequence shown here is derived from an EMBL/GenBank/DDBJ whole genome shotgun (WGS) entry which is preliminary data.</text>
</comment>
<dbReference type="OrthoDB" id="42525at2759"/>
<dbReference type="Pfam" id="PF07081">
    <property type="entry name" value="DUF1349"/>
    <property type="match status" value="1"/>
</dbReference>
<feature type="signal peptide" evidence="1">
    <location>
        <begin position="1"/>
        <end position="16"/>
    </location>
</feature>
<evidence type="ECO:0000256" key="1">
    <source>
        <dbReference type="SAM" id="SignalP"/>
    </source>
</evidence>
<dbReference type="InterPro" id="IPR009784">
    <property type="entry name" value="DUF1349"/>
</dbReference>
<dbReference type="AlphaFoldDB" id="A0A139GTJ5"/>
<proteinExistence type="predicted"/>
<dbReference type="PANTHER" id="PTHR35332:SF2">
    <property type="entry name" value="REGULATION OF ENOLASE PROTEIN 1"/>
    <property type="match status" value="1"/>
</dbReference>
<dbReference type="EMBL" id="LFZN01000504">
    <property type="protein sequence ID" value="KXS93505.1"/>
    <property type="molecule type" value="Genomic_DNA"/>
</dbReference>
<name>A0A139GTJ5_9PEZI</name>
<protein>
    <submittedName>
        <fullName evidence="2">Uncharacterized protein</fullName>
    </submittedName>
</protein>
<keyword evidence="3" id="KW-1185">Reference proteome</keyword>
<evidence type="ECO:0000313" key="2">
    <source>
        <dbReference type="EMBL" id="KXS93505.1"/>
    </source>
</evidence>
<evidence type="ECO:0000313" key="3">
    <source>
        <dbReference type="Proteomes" id="UP000070133"/>
    </source>
</evidence>
<accession>A0A139GTJ5</accession>
<dbReference type="Gene3D" id="2.60.120.200">
    <property type="match status" value="1"/>
</dbReference>
<dbReference type="PANTHER" id="PTHR35332">
    <property type="entry name" value="REGULATION OF ENOLASE PROTEIN 1"/>
    <property type="match status" value="1"/>
</dbReference>
<reference evidence="2 3" key="1">
    <citation type="submission" date="2015-07" db="EMBL/GenBank/DDBJ databases">
        <title>Comparative genomics of the Sigatoka disease complex on banana suggests a link between parallel evolutionary changes in Pseudocercospora fijiensis and Pseudocercospora eumusae and increased virulence on the banana host.</title>
        <authorList>
            <person name="Chang T.-C."/>
            <person name="Salvucci A."/>
            <person name="Crous P.W."/>
            <person name="Stergiopoulos I."/>
        </authorList>
    </citation>
    <scope>NUCLEOTIDE SEQUENCE [LARGE SCALE GENOMIC DNA]</scope>
    <source>
        <strain evidence="2 3">CBS 114824</strain>
    </source>
</reference>
<gene>
    <name evidence="2" type="ORF">AC578_5470</name>
</gene>
<organism evidence="2 3">
    <name type="scientific">Pseudocercospora eumusae</name>
    <dbReference type="NCBI Taxonomy" id="321146"/>
    <lineage>
        <taxon>Eukaryota</taxon>
        <taxon>Fungi</taxon>
        <taxon>Dikarya</taxon>
        <taxon>Ascomycota</taxon>
        <taxon>Pezizomycotina</taxon>
        <taxon>Dothideomycetes</taxon>
        <taxon>Dothideomycetidae</taxon>
        <taxon>Mycosphaerellales</taxon>
        <taxon>Mycosphaerellaceae</taxon>
        <taxon>Pseudocercospora</taxon>
    </lineage>
</organism>
<dbReference type="STRING" id="321146.A0A139GTJ5"/>
<sequence>MLRLLSSILLTIAAFSLPTPAAKRSQTSPWKRLNNPTVKHTAEKAFTLTAPPATDIWRPNVTANNFTAPYVYRVCKTPDFQRISVTINANWKTRYDQGGIAIVWPGRKPWKWLKTGIEFENGAPQLGTVATYAFSDWSLSPVVPKKTTTASFLVERNTTELWAYNVVKGDRYPLREVTWAFLEDRGKKNAEMWVGVYAAKPMYTFNKRKPAQNLTVEFKNLRIEC</sequence>
<feature type="chain" id="PRO_5007806056" evidence="1">
    <location>
        <begin position="17"/>
        <end position="225"/>
    </location>
</feature>
<keyword evidence="1" id="KW-0732">Signal</keyword>